<evidence type="ECO:0000256" key="1">
    <source>
        <dbReference type="SAM" id="MobiDB-lite"/>
    </source>
</evidence>
<reference evidence="2 3" key="1">
    <citation type="journal article" date="2019" name="Sci. Rep.">
        <title>Comparative genomics of chytrid fungi reveal insights into the obligate biotrophic and pathogenic lifestyle of Synchytrium endobioticum.</title>
        <authorList>
            <person name="van de Vossenberg B.T.L.H."/>
            <person name="Warris S."/>
            <person name="Nguyen H.D.T."/>
            <person name="van Gent-Pelzer M.P.E."/>
            <person name="Joly D.L."/>
            <person name="van de Geest H.C."/>
            <person name="Bonants P.J.M."/>
            <person name="Smith D.S."/>
            <person name="Levesque C.A."/>
            <person name="van der Lee T.A.J."/>
        </authorList>
    </citation>
    <scope>NUCLEOTIDE SEQUENCE [LARGE SCALE GENOMIC DNA]</scope>
    <source>
        <strain evidence="2 3">MB42</strain>
    </source>
</reference>
<protein>
    <submittedName>
        <fullName evidence="2">Uncharacterized protein</fullName>
    </submittedName>
</protein>
<comment type="caution">
    <text evidence="2">The sequence shown here is derived from an EMBL/GenBank/DDBJ whole genome shotgun (WGS) entry which is preliminary data.</text>
</comment>
<sequence length="452" mass="50551">MSIFFLNPCPNISESAHGVVVSNGQKRDDCDGYCTHGFLHIDSGRSSSYDGGPDHTISSVYSIKMGKNIMIATLLIFFTLTQAAPPPTTKGRITSSLMSIHKELRRMQEKMPLVEQCMTDTSIDGKSYRSRTKGDLVRIQSIQNRFDTIQNPTKWSGYTYTELLASPNTDNGWLPVCLAFEYLIIARALYDMKRFHYYTKYQVSLQLDNPEEKAPNQLPQYRNFVSEHVNMKLALRSIGATEKDSTAKLTKYVDMLLVDQGLSVGTDVKSALDLLGRVGTGGMSQSTNHGDGPELDLIGRVGRDGTSNPMITSTDSVDKTELDLIGRVGKTSDPMVTSTDDVDWQTQELLGQHRVDDSDAPPSVMFDFFRQAGKQASGFSHGTHYTEEYQAHTYFEQQSVPQPFIPHHAAESSTHGHDNRNRGKMPMHDDSSAPSCYPYYPYHSPDGEHHRR</sequence>
<gene>
    <name evidence="2" type="ORF">SeMB42_g07356</name>
</gene>
<feature type="compositionally biased region" description="Low complexity" evidence="1">
    <location>
        <begin position="432"/>
        <end position="444"/>
    </location>
</feature>
<feature type="region of interest" description="Disordered" evidence="1">
    <location>
        <begin position="406"/>
        <end position="452"/>
    </location>
</feature>
<evidence type="ECO:0000313" key="3">
    <source>
        <dbReference type="Proteomes" id="UP000317494"/>
    </source>
</evidence>
<organism evidence="2 3">
    <name type="scientific">Synchytrium endobioticum</name>
    <dbReference type="NCBI Taxonomy" id="286115"/>
    <lineage>
        <taxon>Eukaryota</taxon>
        <taxon>Fungi</taxon>
        <taxon>Fungi incertae sedis</taxon>
        <taxon>Chytridiomycota</taxon>
        <taxon>Chytridiomycota incertae sedis</taxon>
        <taxon>Chytridiomycetes</taxon>
        <taxon>Synchytriales</taxon>
        <taxon>Synchytriaceae</taxon>
        <taxon>Synchytrium</taxon>
    </lineage>
</organism>
<dbReference type="EMBL" id="QEAN01000507">
    <property type="protein sequence ID" value="TPX34261.1"/>
    <property type="molecule type" value="Genomic_DNA"/>
</dbReference>
<feature type="compositionally biased region" description="Basic and acidic residues" evidence="1">
    <location>
        <begin position="408"/>
        <end position="431"/>
    </location>
</feature>
<accession>A0A507C466</accession>
<keyword evidence="3" id="KW-1185">Reference proteome</keyword>
<name>A0A507C466_9FUNG</name>
<dbReference type="Proteomes" id="UP000317494">
    <property type="component" value="Unassembled WGS sequence"/>
</dbReference>
<dbReference type="AlphaFoldDB" id="A0A507C466"/>
<evidence type="ECO:0000313" key="2">
    <source>
        <dbReference type="EMBL" id="TPX34261.1"/>
    </source>
</evidence>
<proteinExistence type="predicted"/>
<dbReference type="VEuPathDB" id="FungiDB:SeMB42_g07356"/>